<sequence>MVDSAVFFCSKCRGLQGYTEYFIPVEAFGNSRAPVVMLSLNPSHREYTSIRPGAKTHPLYSPLNNDGKSARDCLNRDQIQRIRNRQRDYFQTGEHLDWFDPAERFLNMIDTDSWGPLSFGINHLENVANVDIVKCPTDPVWGNIKEDHDAYISNCIPWLIPQLFNDHVKLIFVNGSGVYKALKTLTDLRIRRVEKPQSVKLDSGANCEVYYDKVFDLFSDKFVFLTGTSCRISKDHYGQFHEGPQRERVAEVVENVIQRMGL</sequence>
<dbReference type="KEGG" id="kyr:CVV65_01655"/>
<dbReference type="EMBL" id="CP024955">
    <property type="protein sequence ID" value="ATY83835.1"/>
    <property type="molecule type" value="Genomic_DNA"/>
</dbReference>
<organism evidence="1 2">
    <name type="scientific">Kyrpidia spormannii</name>
    <dbReference type="NCBI Taxonomy" id="2055160"/>
    <lineage>
        <taxon>Bacteria</taxon>
        <taxon>Bacillati</taxon>
        <taxon>Bacillota</taxon>
        <taxon>Bacilli</taxon>
        <taxon>Bacillales</taxon>
        <taxon>Alicyclobacillaceae</taxon>
        <taxon>Kyrpidia</taxon>
    </lineage>
</organism>
<evidence type="ECO:0000313" key="2">
    <source>
        <dbReference type="Proteomes" id="UP000231932"/>
    </source>
</evidence>
<reference evidence="2" key="1">
    <citation type="submission" date="2017-11" db="EMBL/GenBank/DDBJ databases">
        <title>Complete Genome Sequence of Kyrpidia sp. Strain EA-1, a thermophilic, hydrogen-oxidizing Bacterium, isolated from the Azores.</title>
        <authorList>
            <person name="Reiner J.E."/>
            <person name="Lapp C.J."/>
            <person name="Bunk B."/>
            <person name="Gescher J."/>
        </authorList>
    </citation>
    <scope>NUCLEOTIDE SEQUENCE [LARGE SCALE GENOMIC DNA]</scope>
    <source>
        <strain evidence="2">EA-1</strain>
    </source>
</reference>
<evidence type="ECO:0008006" key="3">
    <source>
        <dbReference type="Google" id="ProtNLM"/>
    </source>
</evidence>
<evidence type="ECO:0000313" key="1">
    <source>
        <dbReference type="EMBL" id="ATY83835.1"/>
    </source>
</evidence>
<dbReference type="RefSeq" id="WP_100666672.1">
    <property type="nucleotide sequence ID" value="NZ_CP024955.1"/>
</dbReference>
<dbReference type="InterPro" id="IPR036895">
    <property type="entry name" value="Uracil-DNA_glycosylase-like_sf"/>
</dbReference>
<dbReference type="Proteomes" id="UP000231932">
    <property type="component" value="Chromosome"/>
</dbReference>
<gene>
    <name evidence="1" type="ORF">CVV65_01655</name>
</gene>
<protein>
    <recommendedName>
        <fullName evidence="3">Uracil-DNA glycosylase-like domain-containing protein</fullName>
    </recommendedName>
</protein>
<dbReference type="Gene3D" id="3.40.470.10">
    <property type="entry name" value="Uracil-DNA glycosylase-like domain"/>
    <property type="match status" value="1"/>
</dbReference>
<accession>A0A2K8N3R6</accession>
<dbReference type="AlphaFoldDB" id="A0A2K8N3R6"/>
<keyword evidence="2" id="KW-1185">Reference proteome</keyword>
<proteinExistence type="predicted"/>
<name>A0A2K8N3R6_9BACL</name>